<proteinExistence type="predicted"/>
<dbReference type="PANTHER" id="PTHR11188">
    <property type="entry name" value="ARRESTIN DOMAIN CONTAINING PROTEIN"/>
    <property type="match status" value="1"/>
</dbReference>
<reference evidence="4" key="1">
    <citation type="submission" date="2022-07" db="EMBL/GenBank/DDBJ databases">
        <title>Phylogenomic reconstructions and comparative analyses of Kickxellomycotina fungi.</title>
        <authorList>
            <person name="Reynolds N.K."/>
            <person name="Stajich J.E."/>
            <person name="Barry K."/>
            <person name="Grigoriev I.V."/>
            <person name="Crous P."/>
            <person name="Smith M.E."/>
        </authorList>
    </citation>
    <scope>NUCLEOTIDE SEQUENCE</scope>
    <source>
        <strain evidence="4">RSA 1196</strain>
    </source>
</reference>
<evidence type="ECO:0000313" key="4">
    <source>
        <dbReference type="EMBL" id="KAJ1963142.1"/>
    </source>
</evidence>
<evidence type="ECO:0000313" key="5">
    <source>
        <dbReference type="Proteomes" id="UP001150925"/>
    </source>
</evidence>
<protein>
    <recommendedName>
        <fullName evidence="6">Arrestin-like N-terminal domain-containing protein</fullName>
    </recommendedName>
</protein>
<evidence type="ECO:0000259" key="2">
    <source>
        <dbReference type="Pfam" id="PF00339"/>
    </source>
</evidence>
<evidence type="ECO:0000259" key="3">
    <source>
        <dbReference type="Pfam" id="PF02752"/>
    </source>
</evidence>
<dbReference type="Pfam" id="PF00339">
    <property type="entry name" value="Arrestin_N"/>
    <property type="match status" value="1"/>
</dbReference>
<feature type="region of interest" description="Disordered" evidence="1">
    <location>
        <begin position="406"/>
        <end position="465"/>
    </location>
</feature>
<dbReference type="InterPro" id="IPR050357">
    <property type="entry name" value="Arrestin_domain-protein"/>
</dbReference>
<dbReference type="AlphaFoldDB" id="A0A9W8E6E5"/>
<dbReference type="SUPFAM" id="SSF81296">
    <property type="entry name" value="E set domains"/>
    <property type="match status" value="1"/>
</dbReference>
<feature type="domain" description="Arrestin C-terminal-like" evidence="3">
    <location>
        <begin position="182"/>
        <end position="318"/>
    </location>
</feature>
<dbReference type="InterPro" id="IPR011022">
    <property type="entry name" value="Arrestin_C-like"/>
</dbReference>
<feature type="domain" description="Arrestin-like N-terminal" evidence="2">
    <location>
        <begin position="18"/>
        <end position="137"/>
    </location>
</feature>
<dbReference type="GO" id="GO:0005737">
    <property type="term" value="C:cytoplasm"/>
    <property type="evidence" value="ECO:0007669"/>
    <property type="project" value="TreeGrafter"/>
</dbReference>
<dbReference type="PANTHER" id="PTHR11188:SF17">
    <property type="entry name" value="FI21816P1"/>
    <property type="match status" value="1"/>
</dbReference>
<dbReference type="InterPro" id="IPR014752">
    <property type="entry name" value="Arrestin-like_C"/>
</dbReference>
<dbReference type="Proteomes" id="UP001150925">
    <property type="component" value="Unassembled WGS sequence"/>
</dbReference>
<evidence type="ECO:0008006" key="6">
    <source>
        <dbReference type="Google" id="ProtNLM"/>
    </source>
</evidence>
<dbReference type="Gene3D" id="2.60.40.640">
    <property type="match status" value="1"/>
</dbReference>
<dbReference type="Pfam" id="PF02752">
    <property type="entry name" value="Arrestin_C"/>
    <property type="match status" value="1"/>
</dbReference>
<keyword evidence="5" id="KW-1185">Reference proteome</keyword>
<evidence type="ECO:0000256" key="1">
    <source>
        <dbReference type="SAM" id="MobiDB-lite"/>
    </source>
</evidence>
<sequence>MFEIRFPSYSGIPRCRPDTILTGVVLIKNTCSISPQSLVLCFRGVERINSGPVINATDTSSTTTLATNQWLEQVYFEKQTVLLGNEKGGDSPICTIEPGLHLYHFACQMPLMNYPTSVRSPMFEILYTLVACLHCPDDAVPVKYSIPTSVQFEPLALVTPPLPLAVKSQSSNLLDGNRLLYHVHANFLKNSLGPGESFSVNLTLKPATFRPIKKAHLSLVEYTQCYLRHELDTTEKPLWTHQRVLHQEDLLLHRIRSGIGQNPYVATVSFELPECFQPNNSLHLTFGYTLRLTVKVATGFFFTGQREAVTEIPVVIFRPDDSATVSHHTPSKNLPGALAVKSMKDHQRYSSLYTRTFQPELLRLPSARPSLSKLHLQDHPQPVVTACHQIHNATVILDTCPISLSHPPSPESKSRQSETVPSTASVSSTYDDFSHTESTPSKPTRNLDSLGFSTEPSSTSTNISIPNLSVDLSVGDVLDSTLLQSTLCLPDSRGLYT</sequence>
<dbReference type="OrthoDB" id="2333384at2759"/>
<dbReference type="InterPro" id="IPR014756">
    <property type="entry name" value="Ig_E-set"/>
</dbReference>
<name>A0A9W8E6E5_9FUNG</name>
<dbReference type="InterPro" id="IPR011021">
    <property type="entry name" value="Arrestin-like_N"/>
</dbReference>
<comment type="caution">
    <text evidence="4">The sequence shown here is derived from an EMBL/GenBank/DDBJ whole genome shotgun (WGS) entry which is preliminary data.</text>
</comment>
<accession>A0A9W8E6E5</accession>
<gene>
    <name evidence="4" type="ORF">IWQ62_003308</name>
</gene>
<dbReference type="GO" id="GO:0015031">
    <property type="term" value="P:protein transport"/>
    <property type="evidence" value="ECO:0007669"/>
    <property type="project" value="TreeGrafter"/>
</dbReference>
<dbReference type="EMBL" id="JANBPY010000864">
    <property type="protein sequence ID" value="KAJ1963142.1"/>
    <property type="molecule type" value="Genomic_DNA"/>
</dbReference>
<organism evidence="4 5">
    <name type="scientific">Dispira parvispora</name>
    <dbReference type="NCBI Taxonomy" id="1520584"/>
    <lineage>
        <taxon>Eukaryota</taxon>
        <taxon>Fungi</taxon>
        <taxon>Fungi incertae sedis</taxon>
        <taxon>Zoopagomycota</taxon>
        <taxon>Kickxellomycotina</taxon>
        <taxon>Dimargaritomycetes</taxon>
        <taxon>Dimargaritales</taxon>
        <taxon>Dimargaritaceae</taxon>
        <taxon>Dispira</taxon>
    </lineage>
</organism>
<feature type="compositionally biased region" description="Polar residues" evidence="1">
    <location>
        <begin position="417"/>
        <end position="465"/>
    </location>
</feature>